<keyword evidence="2" id="KW-1185">Reference proteome</keyword>
<reference evidence="1" key="1">
    <citation type="submission" date="2021-08" db="EMBL/GenBank/DDBJ databases">
        <authorList>
            <person name="Misof B."/>
            <person name="Oliver O."/>
            <person name="Podsiadlowski L."/>
            <person name="Donath A."/>
            <person name="Peters R."/>
            <person name="Mayer C."/>
            <person name="Rust J."/>
            <person name="Gunkel S."/>
            <person name="Lesny P."/>
            <person name="Martin S."/>
            <person name="Oeyen J.P."/>
            <person name="Petersen M."/>
            <person name="Panagiotis P."/>
            <person name="Wilbrandt J."/>
            <person name="Tanja T."/>
        </authorList>
    </citation>
    <scope>NUCLEOTIDE SEQUENCE</scope>
    <source>
        <strain evidence="1">GBR_01_08_01A</strain>
        <tissue evidence="1">Thorax + abdomen</tissue>
    </source>
</reference>
<dbReference type="EMBL" id="JAIFRP010004847">
    <property type="protein sequence ID" value="KAK2574802.1"/>
    <property type="molecule type" value="Genomic_DNA"/>
</dbReference>
<accession>A0AAD9VIE3</accession>
<feature type="non-terminal residue" evidence="1">
    <location>
        <position position="1"/>
    </location>
</feature>
<dbReference type="AlphaFoldDB" id="A0AAD9VIE3"/>
<evidence type="ECO:0000313" key="1">
    <source>
        <dbReference type="EMBL" id="KAK2574802.1"/>
    </source>
</evidence>
<organism evidence="1 2">
    <name type="scientific">Odynerus spinipes</name>
    <dbReference type="NCBI Taxonomy" id="1348599"/>
    <lineage>
        <taxon>Eukaryota</taxon>
        <taxon>Metazoa</taxon>
        <taxon>Ecdysozoa</taxon>
        <taxon>Arthropoda</taxon>
        <taxon>Hexapoda</taxon>
        <taxon>Insecta</taxon>
        <taxon>Pterygota</taxon>
        <taxon>Neoptera</taxon>
        <taxon>Endopterygota</taxon>
        <taxon>Hymenoptera</taxon>
        <taxon>Apocrita</taxon>
        <taxon>Aculeata</taxon>
        <taxon>Vespoidea</taxon>
        <taxon>Vespidae</taxon>
        <taxon>Eumeninae</taxon>
        <taxon>Odynerus</taxon>
    </lineage>
</organism>
<dbReference type="Proteomes" id="UP001258017">
    <property type="component" value="Unassembled WGS sequence"/>
</dbReference>
<gene>
    <name evidence="1" type="ORF">KPH14_013011</name>
</gene>
<proteinExistence type="predicted"/>
<name>A0AAD9VIE3_9HYME</name>
<protein>
    <submittedName>
        <fullName evidence="1">Uncharacterized protein</fullName>
    </submittedName>
</protein>
<evidence type="ECO:0000313" key="2">
    <source>
        <dbReference type="Proteomes" id="UP001258017"/>
    </source>
</evidence>
<comment type="caution">
    <text evidence="1">The sequence shown here is derived from an EMBL/GenBank/DDBJ whole genome shotgun (WGS) entry which is preliminary data.</text>
</comment>
<reference evidence="1" key="2">
    <citation type="journal article" date="2023" name="Commun. Biol.">
        <title>Intrasexual cuticular hydrocarbon dimorphism in a wasp sheds light on hydrocarbon biosynthesis genes in Hymenoptera.</title>
        <authorList>
            <person name="Moris V.C."/>
            <person name="Podsiadlowski L."/>
            <person name="Martin S."/>
            <person name="Oeyen J.P."/>
            <person name="Donath A."/>
            <person name="Petersen M."/>
            <person name="Wilbrandt J."/>
            <person name="Misof B."/>
            <person name="Liedtke D."/>
            <person name="Thamm M."/>
            <person name="Scheiner R."/>
            <person name="Schmitt T."/>
            <person name="Niehuis O."/>
        </authorList>
    </citation>
    <scope>NUCLEOTIDE SEQUENCE</scope>
    <source>
        <strain evidence="1">GBR_01_08_01A</strain>
    </source>
</reference>
<sequence length="38" mass="3883">RAINPLILPTIAGAPSVVIADSLCKGISIDSAYALNML</sequence>